<dbReference type="Gene3D" id="3.40.710.10">
    <property type="entry name" value="DD-peptidase/beta-lactamase superfamily"/>
    <property type="match status" value="1"/>
</dbReference>
<dbReference type="Gene3D" id="1.10.10.1230">
    <property type="entry name" value="Penicillin-binding protein, N-terminal non-catalytic domain, head sub-domain"/>
    <property type="match status" value="1"/>
</dbReference>
<evidence type="ECO:0000256" key="3">
    <source>
        <dbReference type="ARBA" id="ARBA00004752"/>
    </source>
</evidence>
<evidence type="ECO:0000256" key="13">
    <source>
        <dbReference type="ARBA" id="ARBA00034000"/>
    </source>
</evidence>
<dbReference type="EC" id="3.4.16.4" evidence="5"/>
<evidence type="ECO:0000256" key="12">
    <source>
        <dbReference type="ARBA" id="ARBA00023316"/>
    </source>
</evidence>
<keyword evidence="8" id="KW-0133">Cell shape</keyword>
<evidence type="ECO:0000256" key="5">
    <source>
        <dbReference type="ARBA" id="ARBA00012448"/>
    </source>
</evidence>
<keyword evidence="12" id="KW-0961">Cell wall biogenesis/degradation</keyword>
<evidence type="ECO:0000256" key="6">
    <source>
        <dbReference type="ARBA" id="ARBA00022475"/>
    </source>
</evidence>
<comment type="catalytic activity">
    <reaction evidence="13">
        <text>Preferential cleavage: (Ac)2-L-Lys-D-Ala-|-D-Ala. Also transpeptidation of peptidyl-alanyl moieties that are N-acyl substituents of D-alanine.</text>
        <dbReference type="EC" id="3.4.16.4"/>
    </reaction>
</comment>
<comment type="similarity">
    <text evidence="4">Belongs to the transpeptidase family.</text>
</comment>
<dbReference type="InterPro" id="IPR050515">
    <property type="entry name" value="Beta-lactam/transpept"/>
</dbReference>
<dbReference type="Gene3D" id="3.90.1310.10">
    <property type="entry name" value="Penicillin-binding protein 2a (Domain 2)"/>
    <property type="match status" value="1"/>
</dbReference>
<keyword evidence="9" id="KW-0573">Peptidoglycan synthesis</keyword>
<dbReference type="Pfam" id="PF00905">
    <property type="entry name" value="Transpeptidase"/>
    <property type="match status" value="1"/>
</dbReference>
<comment type="subcellular location">
    <subcellularLocation>
        <location evidence="2">Cell membrane</location>
    </subcellularLocation>
    <subcellularLocation>
        <location evidence="1">Membrane</location>
        <topology evidence="1">Single-pass membrane protein</topology>
    </subcellularLocation>
</comment>
<comment type="caution">
    <text evidence="17">The sequence shown here is derived from an EMBL/GenBank/DDBJ whole genome shotgun (WGS) entry which is preliminary data.</text>
</comment>
<evidence type="ECO:0000256" key="7">
    <source>
        <dbReference type="ARBA" id="ARBA00022692"/>
    </source>
</evidence>
<keyword evidence="6" id="KW-1003">Cell membrane</keyword>
<dbReference type="InterPro" id="IPR036138">
    <property type="entry name" value="PBP_dimer_sf"/>
</dbReference>
<comment type="pathway">
    <text evidence="3">Cell wall biogenesis; peptidoglycan biosynthesis.</text>
</comment>
<evidence type="ECO:0000256" key="14">
    <source>
        <dbReference type="SAM" id="Phobius"/>
    </source>
</evidence>
<evidence type="ECO:0000256" key="8">
    <source>
        <dbReference type="ARBA" id="ARBA00022960"/>
    </source>
</evidence>
<dbReference type="InterPro" id="IPR001460">
    <property type="entry name" value="PCN-bd_Tpept"/>
</dbReference>
<dbReference type="Pfam" id="PF03717">
    <property type="entry name" value="PBP_dimer"/>
    <property type="match status" value="1"/>
</dbReference>
<gene>
    <name evidence="17" type="ORF">P4T90_18940</name>
</gene>
<feature type="transmembrane region" description="Helical" evidence="14">
    <location>
        <begin position="21"/>
        <end position="43"/>
    </location>
</feature>
<keyword evidence="18" id="KW-1185">Reference proteome</keyword>
<keyword evidence="11 14" id="KW-0472">Membrane</keyword>
<accession>A0ABU6ML90</accession>
<dbReference type="RefSeq" id="WP_232317499.1">
    <property type="nucleotide sequence ID" value="NZ_JARMAB010000030.1"/>
</dbReference>
<keyword evidence="7 14" id="KW-0812">Transmembrane</keyword>
<evidence type="ECO:0000313" key="18">
    <source>
        <dbReference type="Proteomes" id="UP001341444"/>
    </source>
</evidence>
<dbReference type="SUPFAM" id="SSF56601">
    <property type="entry name" value="beta-lactamase/transpeptidase-like"/>
    <property type="match status" value="1"/>
</dbReference>
<evidence type="ECO:0000256" key="9">
    <source>
        <dbReference type="ARBA" id="ARBA00022984"/>
    </source>
</evidence>
<evidence type="ECO:0000256" key="4">
    <source>
        <dbReference type="ARBA" id="ARBA00007171"/>
    </source>
</evidence>
<dbReference type="EMBL" id="JARMAB010000030">
    <property type="protein sequence ID" value="MED1205128.1"/>
    <property type="molecule type" value="Genomic_DNA"/>
</dbReference>
<evidence type="ECO:0000259" key="16">
    <source>
        <dbReference type="Pfam" id="PF03717"/>
    </source>
</evidence>
<organism evidence="17 18">
    <name type="scientific">Heyndrickxia acidicola</name>
    <dbReference type="NCBI Taxonomy" id="209389"/>
    <lineage>
        <taxon>Bacteria</taxon>
        <taxon>Bacillati</taxon>
        <taxon>Bacillota</taxon>
        <taxon>Bacilli</taxon>
        <taxon>Bacillales</taxon>
        <taxon>Bacillaceae</taxon>
        <taxon>Heyndrickxia</taxon>
    </lineage>
</organism>
<feature type="domain" description="Penicillin-binding protein transpeptidase" evidence="15">
    <location>
        <begin position="351"/>
        <end position="676"/>
    </location>
</feature>
<dbReference type="InterPro" id="IPR012338">
    <property type="entry name" value="Beta-lactam/transpept-like"/>
</dbReference>
<evidence type="ECO:0000256" key="1">
    <source>
        <dbReference type="ARBA" id="ARBA00004167"/>
    </source>
</evidence>
<evidence type="ECO:0000259" key="15">
    <source>
        <dbReference type="Pfam" id="PF00905"/>
    </source>
</evidence>
<evidence type="ECO:0000313" key="17">
    <source>
        <dbReference type="EMBL" id="MED1205128.1"/>
    </source>
</evidence>
<protein>
    <recommendedName>
        <fullName evidence="5">serine-type D-Ala-D-Ala carboxypeptidase</fullName>
        <ecNumber evidence="5">3.4.16.4</ecNumber>
    </recommendedName>
</protein>
<feature type="domain" description="Penicillin-binding protein dimerisation" evidence="16">
    <location>
        <begin position="63"/>
        <end position="302"/>
    </location>
</feature>
<evidence type="ECO:0000256" key="11">
    <source>
        <dbReference type="ARBA" id="ARBA00023136"/>
    </source>
</evidence>
<sequence length="711" mass="80431">MQTLKKIQKKKRTHVPSRMNMLFFIVFILFSVLILRLGIIQIVNGEDYKKEVERTEDVTVNTSVPRGEIFDRNGTLIVGNKPLNAITYARPKTIAQRDMLKLAEKLSEYVDMDKKEMNLVTLRDRKDYWILKNPQKAANLVTRSEMKNLDNTALYHKQLSRIAKEDLYSIHGKELKNVAIFREMLNGYPLFPHVIKNHNVSPKEYAEVSENLSSLPGINTTTDWERVYPFKAVNENGVLESILGTISSSKEGLPKELLDYYLAHEYSRNDRIGKSYLEYEYEDVLQGHKQKMKNITGKDGGVLHSEIIRPGRRGYDLMLSIDVELQKKVEKILQNMLIKKRPGHRFLDRAFVTMMNPNTGEILAMAGKQLIRGQNGHLKLTDAAFGNLTTSYSMGSVVKGATLLAGYQTGALKPGEVLVDQPLKFRGTKVKKSWVDEGMGPINDLMALKRSSNVYMFRTAMKLGGQMDYIPDGHLRINKMAAIRTLRKQFAEFGLGVKTGIDLPGEQAGFGGMNPGEPGKVLDYAIGQYDTYTPLQIAQYMSVIANGGYRIQPHIAKEIHYPGSRENELGSVAKEMETKILNRVEMKPRWIERIKEGLRKVTSEAGGTAYGYFDSRFKVAGKTGTAQGLYDGPAAGTYWKRNVLPPMTWNTTFAGYAPFNHPEVVISVVIPWAYEGEQKDPHLNLLVGNKALKAYYDLKKQRVQQKQIHPL</sequence>
<keyword evidence="10 14" id="KW-1133">Transmembrane helix</keyword>
<dbReference type="Proteomes" id="UP001341444">
    <property type="component" value="Unassembled WGS sequence"/>
</dbReference>
<reference evidence="17 18" key="1">
    <citation type="submission" date="2023-03" db="EMBL/GenBank/DDBJ databases">
        <title>Bacillus Genome Sequencing.</title>
        <authorList>
            <person name="Dunlap C."/>
        </authorList>
    </citation>
    <scope>NUCLEOTIDE SEQUENCE [LARGE SCALE GENOMIC DNA]</scope>
    <source>
        <strain evidence="17 18">B-23453</strain>
    </source>
</reference>
<dbReference type="PANTHER" id="PTHR30627:SF2">
    <property type="entry name" value="PEPTIDOGLYCAN D,D-TRANSPEPTIDASE MRDA"/>
    <property type="match status" value="1"/>
</dbReference>
<evidence type="ECO:0000256" key="10">
    <source>
        <dbReference type="ARBA" id="ARBA00022989"/>
    </source>
</evidence>
<name>A0ABU6ML90_9BACI</name>
<proteinExistence type="inferred from homology"/>
<dbReference type="InterPro" id="IPR005311">
    <property type="entry name" value="PBP_dimer"/>
</dbReference>
<dbReference type="PANTHER" id="PTHR30627">
    <property type="entry name" value="PEPTIDOGLYCAN D,D-TRANSPEPTIDASE"/>
    <property type="match status" value="1"/>
</dbReference>
<dbReference type="SUPFAM" id="SSF56519">
    <property type="entry name" value="Penicillin binding protein dimerisation domain"/>
    <property type="match status" value="1"/>
</dbReference>
<evidence type="ECO:0000256" key="2">
    <source>
        <dbReference type="ARBA" id="ARBA00004236"/>
    </source>
</evidence>